<dbReference type="InterPro" id="IPR020052">
    <property type="entry name" value="Ribosomal_eL31_CS"/>
</dbReference>
<keyword evidence="4" id="KW-0542">Nucleomorph</keyword>
<dbReference type="SMART" id="SM01380">
    <property type="entry name" value="Ribosomal_L31e"/>
    <property type="match status" value="1"/>
</dbReference>
<keyword evidence="3" id="KW-0687">Ribonucleoprotein</keyword>
<dbReference type="InterPro" id="IPR023621">
    <property type="entry name" value="Ribosomal_eL31_dom_sf"/>
</dbReference>
<sequence>MGQEFDYSIECNLNLHKRMHGIKFKRRVPQAILEIKKFAQKVMNSKNIRIDTQLNKFLWLKGTKHTPIRVRILLVKKRFVSDNFDGWVIFVFLSKNENFKNQLTKIKK</sequence>
<gene>
    <name evidence="4" type="ORF">HAN_1g115</name>
</gene>
<organism evidence="4 5">
    <name type="scientific">Hemiselmis andersenii</name>
    <name type="common">Cryptophyte alga</name>
    <dbReference type="NCBI Taxonomy" id="464988"/>
    <lineage>
        <taxon>Eukaryota</taxon>
        <taxon>Cryptophyceae</taxon>
        <taxon>Cryptomonadales</taxon>
        <taxon>Hemiselmidaceae</taxon>
        <taxon>Hemiselmis</taxon>
    </lineage>
</organism>
<dbReference type="PANTHER" id="PTHR10956">
    <property type="entry name" value="60S RIBOSOMAL PROTEIN L31"/>
    <property type="match status" value="1"/>
</dbReference>
<evidence type="ECO:0000313" key="4">
    <source>
        <dbReference type="EMBL" id="ABW97955.1"/>
    </source>
</evidence>
<dbReference type="InterPro" id="IPR000054">
    <property type="entry name" value="Ribosomal_eL31"/>
</dbReference>
<dbReference type="AlphaFoldDB" id="A9BKC2"/>
<comment type="similarity">
    <text evidence="1">Belongs to the eukaryotic ribosomal protein eL31 family.</text>
</comment>
<dbReference type="GeneID" id="5739746"/>
<dbReference type="EMBL" id="CP000881">
    <property type="protein sequence ID" value="ABW97955.1"/>
    <property type="molecule type" value="Genomic_DNA"/>
</dbReference>
<dbReference type="Proteomes" id="UP000243127">
    <property type="component" value="Nucleomorph 1"/>
</dbReference>
<dbReference type="Pfam" id="PF01198">
    <property type="entry name" value="Ribosomal_L31e"/>
    <property type="match status" value="1"/>
</dbReference>
<protein>
    <submittedName>
        <fullName evidence="4">Rpl31</fullName>
    </submittedName>
</protein>
<evidence type="ECO:0000256" key="1">
    <source>
        <dbReference type="ARBA" id="ARBA00010808"/>
    </source>
</evidence>
<dbReference type="PANTHER" id="PTHR10956:SF0">
    <property type="entry name" value="60S RIBOSOMAL PROTEIN L31"/>
    <property type="match status" value="1"/>
</dbReference>
<keyword evidence="2" id="KW-0689">Ribosomal protein</keyword>
<dbReference type="RefSeq" id="XP_001712280.1">
    <property type="nucleotide sequence ID" value="XM_001712228.1"/>
</dbReference>
<evidence type="ECO:0000256" key="2">
    <source>
        <dbReference type="ARBA" id="ARBA00022980"/>
    </source>
</evidence>
<dbReference type="GO" id="GO:0003735">
    <property type="term" value="F:structural constituent of ribosome"/>
    <property type="evidence" value="ECO:0007669"/>
    <property type="project" value="InterPro"/>
</dbReference>
<geneLocation type="nucleomorph" evidence="4"/>
<name>A9BKC2_HEMAN</name>
<dbReference type="PROSITE" id="PS01144">
    <property type="entry name" value="RIBOSOMAL_L31E"/>
    <property type="match status" value="1"/>
</dbReference>
<proteinExistence type="inferred from homology"/>
<evidence type="ECO:0000313" key="5">
    <source>
        <dbReference type="Proteomes" id="UP000243127"/>
    </source>
</evidence>
<accession>A9BKC2</accession>
<reference evidence="4 5" key="1">
    <citation type="journal article" date="2007" name="Proc. Natl. Acad. Sci. U.S.A.">
        <title>Nucleomorph genome of Hemiselmis andersenii reveals complete intron loss and compaction as a driver of protein structure and function.</title>
        <authorList>
            <person name="Lane C.E."/>
            <person name="van den Heuvel K."/>
            <person name="Kozera C."/>
            <person name="Curtis B.A."/>
            <person name="Parsons B.J."/>
            <person name="Bowman S."/>
            <person name="Archibald J.M."/>
        </authorList>
    </citation>
    <scope>NUCLEOTIDE SEQUENCE [LARGE SCALE GENOMIC DNA]</scope>
    <source>
        <strain evidence="4 5">CCMP644</strain>
    </source>
</reference>
<evidence type="ECO:0000256" key="3">
    <source>
        <dbReference type="ARBA" id="ARBA00023274"/>
    </source>
</evidence>
<dbReference type="Gene3D" id="3.10.440.10">
    <property type="match status" value="1"/>
</dbReference>
<dbReference type="GO" id="GO:0002181">
    <property type="term" value="P:cytoplasmic translation"/>
    <property type="evidence" value="ECO:0007669"/>
    <property type="project" value="TreeGrafter"/>
</dbReference>
<dbReference type="GO" id="GO:0022625">
    <property type="term" value="C:cytosolic large ribosomal subunit"/>
    <property type="evidence" value="ECO:0007669"/>
    <property type="project" value="TreeGrafter"/>
</dbReference>
<dbReference type="SUPFAM" id="SSF54575">
    <property type="entry name" value="Ribosomal protein L31e"/>
    <property type="match status" value="1"/>
</dbReference>